<evidence type="ECO:0000256" key="7">
    <source>
        <dbReference type="PIRNR" id="PIRNR001488"/>
    </source>
</evidence>
<organism evidence="11">
    <name type="scientific">Sheuella amnicola</name>
    <dbReference type="NCBI Taxonomy" id="2707330"/>
    <lineage>
        <taxon>Bacteria</taxon>
        <taxon>Pseudomonadati</taxon>
        <taxon>Pseudomonadota</taxon>
        <taxon>Betaproteobacteria</taxon>
        <taxon>Burkholderiales</taxon>
        <taxon>Alcaligenaceae</taxon>
        <taxon>Sheuella</taxon>
    </lineage>
</organism>
<evidence type="ECO:0000256" key="1">
    <source>
        <dbReference type="ARBA" id="ARBA00004418"/>
    </source>
</evidence>
<reference evidence="11" key="1">
    <citation type="submission" date="2020-02" db="EMBL/GenBank/DDBJ databases">
        <authorList>
            <person name="Chen W.-M."/>
        </authorList>
    </citation>
    <scope>NUCLEOTIDE SEQUENCE</scope>
    <source>
        <strain evidence="11">NBD-18</strain>
    </source>
</reference>
<evidence type="ECO:0000313" key="11">
    <source>
        <dbReference type="EMBL" id="NDY82412.1"/>
    </source>
</evidence>
<proteinExistence type="inferred from homology"/>
<feature type="disulfide bond" description="Redox-active" evidence="8">
    <location>
        <begin position="59"/>
        <end position="62"/>
    </location>
</feature>
<evidence type="ECO:0000256" key="4">
    <source>
        <dbReference type="ARBA" id="ARBA00022764"/>
    </source>
</evidence>
<dbReference type="InterPro" id="IPR013766">
    <property type="entry name" value="Thioredoxin_domain"/>
</dbReference>
<evidence type="ECO:0000256" key="2">
    <source>
        <dbReference type="ARBA" id="ARBA00005791"/>
    </source>
</evidence>
<keyword evidence="5 7" id="KW-1015">Disulfide bond</keyword>
<dbReference type="AlphaFoldDB" id="A0A6B2QWN0"/>
<dbReference type="PROSITE" id="PS51352">
    <property type="entry name" value="THIOREDOXIN_2"/>
    <property type="match status" value="1"/>
</dbReference>
<evidence type="ECO:0000256" key="8">
    <source>
        <dbReference type="PIRSR" id="PIRSR001488-1"/>
    </source>
</evidence>
<keyword evidence="4 7" id="KW-0574">Periplasm</keyword>
<accession>A0A6B2QWN0</accession>
<dbReference type="PIRSF" id="PIRSF001488">
    <property type="entry name" value="Tdi_protein"/>
    <property type="match status" value="1"/>
</dbReference>
<evidence type="ECO:0000256" key="3">
    <source>
        <dbReference type="ARBA" id="ARBA00022729"/>
    </source>
</evidence>
<dbReference type="Pfam" id="PF01323">
    <property type="entry name" value="DSBA"/>
    <property type="match status" value="1"/>
</dbReference>
<dbReference type="PANTHER" id="PTHR35891">
    <property type="entry name" value="THIOL:DISULFIDE INTERCHANGE PROTEIN DSBA"/>
    <property type="match status" value="1"/>
</dbReference>
<dbReference type="GO" id="GO:0042597">
    <property type="term" value="C:periplasmic space"/>
    <property type="evidence" value="ECO:0007669"/>
    <property type="project" value="UniProtKB-SubCell"/>
</dbReference>
<dbReference type="RefSeq" id="WP_163651807.1">
    <property type="nucleotide sequence ID" value="NZ_JAAGRN010000002.1"/>
</dbReference>
<protein>
    <recommendedName>
        <fullName evidence="7">Thiol:disulfide interchange protein</fullName>
    </recommendedName>
</protein>
<dbReference type="InterPro" id="IPR036249">
    <property type="entry name" value="Thioredoxin-like_sf"/>
</dbReference>
<evidence type="ECO:0000256" key="6">
    <source>
        <dbReference type="ARBA" id="ARBA00023284"/>
    </source>
</evidence>
<keyword evidence="6" id="KW-0676">Redox-active center</keyword>
<gene>
    <name evidence="11" type="ORF">G3I67_04110</name>
</gene>
<dbReference type="PANTHER" id="PTHR35891:SF3">
    <property type="entry name" value="THIOL:DISULFIDE INTERCHANGE PROTEIN DSBL"/>
    <property type="match status" value="1"/>
</dbReference>
<dbReference type="EMBL" id="JAAGRN010000002">
    <property type="protein sequence ID" value="NDY82412.1"/>
    <property type="molecule type" value="Genomic_DNA"/>
</dbReference>
<dbReference type="InterPro" id="IPR023205">
    <property type="entry name" value="DsbA/DsbL"/>
</dbReference>
<dbReference type="GO" id="GO:0016491">
    <property type="term" value="F:oxidoreductase activity"/>
    <property type="evidence" value="ECO:0007669"/>
    <property type="project" value="InterPro"/>
</dbReference>
<dbReference type="InterPro" id="IPR050824">
    <property type="entry name" value="Thiol_disulfide_DsbA"/>
</dbReference>
<evidence type="ECO:0000256" key="5">
    <source>
        <dbReference type="ARBA" id="ARBA00023157"/>
    </source>
</evidence>
<dbReference type="CDD" id="cd03019">
    <property type="entry name" value="DsbA_DsbA"/>
    <property type="match status" value="1"/>
</dbReference>
<feature type="domain" description="Thioredoxin" evidence="10">
    <location>
        <begin position="12"/>
        <end position="155"/>
    </location>
</feature>
<name>A0A6B2QWN0_9BURK</name>
<comment type="subcellular location">
    <subcellularLocation>
        <location evidence="1 7">Periplasm</location>
    </subcellularLocation>
</comment>
<sequence length="211" mass="22924">MRLLSLARLFGIATAAAALFFSPAGMTQGASKAKFSEINPAQPTEPGKIEVLEFFAYSCPHCAVLEPMTAKWTKTLPSDVVVRQVPVAFNAGMKPLQNLYYALEALNRLDLHPKVFAAIHQEKKRLFTKPEIVTWAVSQGLDKAKFESTFDSFGVQSKSTRAEQLTNAYRIQGTPSLAVGGKFITSPSEAGGYQETIDVAAGLVKQLGIKQ</sequence>
<comment type="similarity">
    <text evidence="2">Belongs to the thioredoxin family. DsbA subfamily.</text>
</comment>
<feature type="signal peptide" evidence="9">
    <location>
        <begin position="1"/>
        <end position="17"/>
    </location>
</feature>
<dbReference type="InterPro" id="IPR001853">
    <property type="entry name" value="DSBA-like_thioredoxin_dom"/>
</dbReference>
<evidence type="ECO:0000256" key="9">
    <source>
        <dbReference type="SAM" id="SignalP"/>
    </source>
</evidence>
<keyword evidence="3 9" id="KW-0732">Signal</keyword>
<evidence type="ECO:0000259" key="10">
    <source>
        <dbReference type="PROSITE" id="PS51352"/>
    </source>
</evidence>
<dbReference type="SUPFAM" id="SSF52833">
    <property type="entry name" value="Thioredoxin-like"/>
    <property type="match status" value="1"/>
</dbReference>
<comment type="caution">
    <text evidence="11">The sequence shown here is derived from an EMBL/GenBank/DDBJ whole genome shotgun (WGS) entry which is preliminary data.</text>
</comment>
<feature type="chain" id="PRO_5025566234" description="Thiol:disulfide interchange protein" evidence="9">
    <location>
        <begin position="18"/>
        <end position="211"/>
    </location>
</feature>
<dbReference type="Gene3D" id="3.40.30.10">
    <property type="entry name" value="Glutaredoxin"/>
    <property type="match status" value="1"/>
</dbReference>